<feature type="compositionally biased region" description="Polar residues" evidence="1">
    <location>
        <begin position="480"/>
        <end position="492"/>
    </location>
</feature>
<name>S3DIY5_GLAL2</name>
<evidence type="ECO:0000313" key="3">
    <source>
        <dbReference type="Proteomes" id="UP000016922"/>
    </source>
</evidence>
<protein>
    <recommendedName>
        <fullName evidence="4">C2H2-type domain-containing protein</fullName>
    </recommendedName>
</protein>
<dbReference type="OrthoDB" id="3562663at2759"/>
<keyword evidence="3" id="KW-1185">Reference proteome</keyword>
<dbReference type="AlphaFoldDB" id="S3DIY5"/>
<proteinExistence type="predicted"/>
<dbReference type="KEGG" id="glz:GLAREA_12078"/>
<dbReference type="Proteomes" id="UP000016922">
    <property type="component" value="Unassembled WGS sequence"/>
</dbReference>
<accession>S3DIY5</accession>
<feature type="region of interest" description="Disordered" evidence="1">
    <location>
        <begin position="223"/>
        <end position="249"/>
    </location>
</feature>
<organism evidence="2 3">
    <name type="scientific">Glarea lozoyensis (strain ATCC 20868 / MF5171)</name>
    <dbReference type="NCBI Taxonomy" id="1116229"/>
    <lineage>
        <taxon>Eukaryota</taxon>
        <taxon>Fungi</taxon>
        <taxon>Dikarya</taxon>
        <taxon>Ascomycota</taxon>
        <taxon>Pezizomycotina</taxon>
        <taxon>Leotiomycetes</taxon>
        <taxon>Helotiales</taxon>
        <taxon>Helotiaceae</taxon>
        <taxon>Glarea</taxon>
    </lineage>
</organism>
<reference evidence="2 3" key="1">
    <citation type="journal article" date="2013" name="BMC Genomics">
        <title>Genomics-driven discovery of the pneumocandin biosynthetic gene cluster in the fungus Glarea lozoyensis.</title>
        <authorList>
            <person name="Chen L."/>
            <person name="Yue Q."/>
            <person name="Zhang X."/>
            <person name="Xiang M."/>
            <person name="Wang C."/>
            <person name="Li S."/>
            <person name="Che Y."/>
            <person name="Ortiz-Lopez F.J."/>
            <person name="Bills G.F."/>
            <person name="Liu X."/>
            <person name="An Z."/>
        </authorList>
    </citation>
    <scope>NUCLEOTIDE SEQUENCE [LARGE SCALE GENOMIC DNA]</scope>
    <source>
        <strain evidence="3">ATCC 20868 / MF5171</strain>
    </source>
</reference>
<gene>
    <name evidence="2" type="ORF">GLAREA_12078</name>
</gene>
<feature type="compositionally biased region" description="Polar residues" evidence="1">
    <location>
        <begin position="567"/>
        <end position="578"/>
    </location>
</feature>
<dbReference type="PANTHER" id="PTHR35391">
    <property type="entry name" value="C2H2-TYPE DOMAIN-CONTAINING PROTEIN-RELATED"/>
    <property type="match status" value="1"/>
</dbReference>
<dbReference type="PANTHER" id="PTHR35391:SF7">
    <property type="entry name" value="C2H2-TYPE DOMAIN-CONTAINING PROTEIN"/>
    <property type="match status" value="1"/>
</dbReference>
<dbReference type="HOGENOM" id="CLU_341001_0_0_1"/>
<dbReference type="eggNOG" id="ENOG502SJT8">
    <property type="taxonomic scope" value="Eukaryota"/>
</dbReference>
<sequence length="832" mass="92106">MSVLEEPAIGLSTSAAVEVEGEELIYALSQRIFVNLQTLAKSKPVLSQEVEKTRSKFQKWCNTLGANIRGVYSLDERLRDASAVKRYIVNCLGDIAEALEETQAVSHKPEATLSSPSRNEDAALKLLIEKSVISDPLGFENSMLDVLFLVIPVIRPALSPDRYEKAMATELPDEEEFKRLCSDNLISLFPAISPALLARLVSASLQRRRFFQYTSNYSLKFQSAGPVEDQESPNYTIPRSDGTDEGDTESILSRADSKLTLTGAFGQERPTADNDTDSMMSMAKSNRDMAYSVPAFPDESEGGLRECVACHLTLPLRDKATWRTHILRDIRPYVCTFPDCNVDPNKLYSSRRVWFEHELKFHRRQWFCPLGCATIIEDLTSLQAHVASVHPTHIRELISDALPRMQEISANAEAQCPFCLMNIKPRRKIESHIAWHQVQVGLMVLQSSVIEDSDEEDEAEQEEEEEVPDMPSFPSMDLPVQQSSNPVLSSPHISDIVDNPNNTSSESLPKEISKAGIVTKSAKWDDWRGTSPKPSESLPKESSKAGIVTKSAMWDDWRGTSPKPISPKTQTANLSSGLETASSTAASLNPHYREAIAASAPVVDGGETHNYSNERLLAGKPYNIGLSPGNAKRSSSTRHTWFLMPNFDFTPTPDSPVRLGQVLTNPLHPEDGIIDPGELDAILPQWKMNQTRSRQSEATYELGGLRVRAITLETLQLQQVAQCVDKLGETPEVRRILREKNRFGSRKVYVITGLKVITDSQVNIGEEKSLELGVSAGIPLGPEVSIGYGSTIEKGTSYRIAEPVIFAYCLAQVRTSFLGVQAIARYTKGAVL</sequence>
<dbReference type="RefSeq" id="XP_008081051.1">
    <property type="nucleotide sequence ID" value="XM_008082860.1"/>
</dbReference>
<evidence type="ECO:0008006" key="4">
    <source>
        <dbReference type="Google" id="ProtNLM"/>
    </source>
</evidence>
<evidence type="ECO:0000313" key="2">
    <source>
        <dbReference type="EMBL" id="EPE31996.1"/>
    </source>
</evidence>
<feature type="compositionally biased region" description="Acidic residues" evidence="1">
    <location>
        <begin position="451"/>
        <end position="468"/>
    </location>
</feature>
<dbReference type="GeneID" id="19471119"/>
<evidence type="ECO:0000256" key="1">
    <source>
        <dbReference type="SAM" id="MobiDB-lite"/>
    </source>
</evidence>
<dbReference type="EMBL" id="KE145360">
    <property type="protein sequence ID" value="EPE31996.1"/>
    <property type="molecule type" value="Genomic_DNA"/>
</dbReference>
<feature type="region of interest" description="Disordered" evidence="1">
    <location>
        <begin position="451"/>
        <end position="578"/>
    </location>
</feature>